<dbReference type="EMBL" id="UINC01000551">
    <property type="protein sequence ID" value="SUZ57237.1"/>
    <property type="molecule type" value="Genomic_DNA"/>
</dbReference>
<sequence>MIKFIKTLFIVLLGFNSIYIFGQEGEVKLNQDPKLIELMKLKKEVNIETFTSGQYTIQIFNGKYDEGSELMDKLISEQKFKDVFFSFETPYYKIRIGKYVSKLEAIKKLKIVKKTFPSAFILKPN</sequence>
<evidence type="ECO:0000313" key="1">
    <source>
        <dbReference type="EMBL" id="SUZ57237.1"/>
    </source>
</evidence>
<name>A0A381NRS6_9ZZZZ</name>
<reference evidence="1" key="1">
    <citation type="submission" date="2018-05" db="EMBL/GenBank/DDBJ databases">
        <authorList>
            <person name="Lanie J.A."/>
            <person name="Ng W.-L."/>
            <person name="Kazmierczak K.M."/>
            <person name="Andrzejewski T.M."/>
            <person name="Davidsen T.M."/>
            <person name="Wayne K.J."/>
            <person name="Tettelin H."/>
            <person name="Glass J.I."/>
            <person name="Rusch D."/>
            <person name="Podicherti R."/>
            <person name="Tsui H.-C.T."/>
            <person name="Winkler M.E."/>
        </authorList>
    </citation>
    <scope>NUCLEOTIDE SEQUENCE</scope>
</reference>
<gene>
    <name evidence="1" type="ORF">METZ01_LOCUS10091</name>
</gene>
<dbReference type="AlphaFoldDB" id="A0A381NRS6"/>
<proteinExistence type="predicted"/>
<protein>
    <submittedName>
        <fullName evidence="1">Uncharacterized protein</fullName>
    </submittedName>
</protein>
<accession>A0A381NRS6</accession>
<organism evidence="1">
    <name type="scientific">marine metagenome</name>
    <dbReference type="NCBI Taxonomy" id="408172"/>
    <lineage>
        <taxon>unclassified sequences</taxon>
        <taxon>metagenomes</taxon>
        <taxon>ecological metagenomes</taxon>
    </lineage>
</organism>